<accession>A0ABX0V712</accession>
<keyword evidence="3" id="KW-1185">Reference proteome</keyword>
<dbReference type="EMBL" id="JAATJS010000001">
    <property type="protein sequence ID" value="NIX75599.1"/>
    <property type="molecule type" value="Genomic_DNA"/>
</dbReference>
<feature type="transmembrane region" description="Helical" evidence="1">
    <location>
        <begin position="12"/>
        <end position="30"/>
    </location>
</feature>
<evidence type="ECO:0000313" key="2">
    <source>
        <dbReference type="EMBL" id="NIX75599.1"/>
    </source>
</evidence>
<evidence type="ECO:0000313" key="3">
    <source>
        <dbReference type="Proteomes" id="UP000707352"/>
    </source>
</evidence>
<proteinExistence type="predicted"/>
<sequence length="101" mass="11421">MLKSPVTGQLKQGFYGFSWTYLYFGFWVPLIRGELVVAVLHLVLSVVTFGLWQIVVSFLYNKQYTNRLLEKGFRLTDTPERNQRAAAALGVDLSVHAARAA</sequence>
<evidence type="ECO:0000256" key="1">
    <source>
        <dbReference type="SAM" id="Phobius"/>
    </source>
</evidence>
<dbReference type="Proteomes" id="UP000707352">
    <property type="component" value="Unassembled WGS sequence"/>
</dbReference>
<comment type="caution">
    <text evidence="2">The sequence shown here is derived from an EMBL/GenBank/DDBJ whole genome shotgun (WGS) entry which is preliminary data.</text>
</comment>
<feature type="transmembrane region" description="Helical" evidence="1">
    <location>
        <begin position="36"/>
        <end position="60"/>
    </location>
</feature>
<keyword evidence="1" id="KW-0812">Transmembrane</keyword>
<gene>
    <name evidence="2" type="ORF">HB375_03090</name>
</gene>
<keyword evidence="1" id="KW-0472">Membrane</keyword>
<organism evidence="2 3">
    <name type="scientific">Microvirga terricola</name>
    <dbReference type="NCBI Taxonomy" id="2719797"/>
    <lineage>
        <taxon>Bacteria</taxon>
        <taxon>Pseudomonadati</taxon>
        <taxon>Pseudomonadota</taxon>
        <taxon>Alphaproteobacteria</taxon>
        <taxon>Hyphomicrobiales</taxon>
        <taxon>Methylobacteriaceae</taxon>
        <taxon>Microvirga</taxon>
    </lineage>
</organism>
<evidence type="ECO:0008006" key="4">
    <source>
        <dbReference type="Google" id="ProtNLM"/>
    </source>
</evidence>
<protein>
    <recommendedName>
        <fullName evidence="4">DUF2628 domain-containing protein</fullName>
    </recommendedName>
</protein>
<reference evidence="2 3" key="1">
    <citation type="submission" date="2020-03" db="EMBL/GenBank/DDBJ databases">
        <title>The genome sequence of Microvirga sp. c23x22.</title>
        <authorList>
            <person name="Zhang X."/>
        </authorList>
    </citation>
    <scope>NUCLEOTIDE SEQUENCE [LARGE SCALE GENOMIC DNA]</scope>
    <source>
        <strain evidence="3">c23x22</strain>
    </source>
</reference>
<keyword evidence="1" id="KW-1133">Transmembrane helix</keyword>
<name>A0ABX0V712_9HYPH</name>